<keyword evidence="1" id="KW-1133">Transmembrane helix</keyword>
<dbReference type="EMBL" id="BSNT01000075">
    <property type="protein sequence ID" value="GLQ61016.1"/>
    <property type="molecule type" value="Genomic_DNA"/>
</dbReference>
<comment type="caution">
    <text evidence="2">The sequence shown here is derived from an EMBL/GenBank/DDBJ whole genome shotgun (WGS) entry which is preliminary data.</text>
</comment>
<evidence type="ECO:0008006" key="4">
    <source>
        <dbReference type="Google" id="ProtNLM"/>
    </source>
</evidence>
<reference evidence="3" key="1">
    <citation type="journal article" date="2019" name="Int. J. Syst. Evol. Microbiol.">
        <title>The Global Catalogue of Microorganisms (GCM) 10K type strain sequencing project: providing services to taxonomists for standard genome sequencing and annotation.</title>
        <authorList>
            <consortium name="The Broad Institute Genomics Platform"/>
            <consortium name="The Broad Institute Genome Sequencing Center for Infectious Disease"/>
            <person name="Wu L."/>
            <person name="Ma J."/>
        </authorList>
    </citation>
    <scope>NUCLEOTIDE SEQUENCE [LARGE SCALE GENOMIC DNA]</scope>
    <source>
        <strain evidence="3">NBRC 3271</strain>
    </source>
</reference>
<evidence type="ECO:0000256" key="1">
    <source>
        <dbReference type="SAM" id="Phobius"/>
    </source>
</evidence>
<accession>A0ABQ5WMQ3</accession>
<evidence type="ECO:0000313" key="2">
    <source>
        <dbReference type="EMBL" id="GLQ61016.1"/>
    </source>
</evidence>
<keyword evidence="1" id="KW-0812">Transmembrane</keyword>
<name>A0ABQ5WMQ3_GLUJA</name>
<gene>
    <name evidence="2" type="ORF">GCM10010937_28190</name>
</gene>
<organism evidence="2 3">
    <name type="scientific">Gluconobacter japonicus</name>
    <dbReference type="NCBI Taxonomy" id="376620"/>
    <lineage>
        <taxon>Bacteria</taxon>
        <taxon>Pseudomonadati</taxon>
        <taxon>Pseudomonadota</taxon>
        <taxon>Alphaproteobacteria</taxon>
        <taxon>Acetobacterales</taxon>
        <taxon>Acetobacteraceae</taxon>
        <taxon>Gluconobacter</taxon>
    </lineage>
</organism>
<evidence type="ECO:0000313" key="3">
    <source>
        <dbReference type="Proteomes" id="UP001156613"/>
    </source>
</evidence>
<dbReference type="Pfam" id="PF09898">
    <property type="entry name" value="DUF2125"/>
    <property type="match status" value="1"/>
</dbReference>
<dbReference type="Proteomes" id="UP001156613">
    <property type="component" value="Unassembled WGS sequence"/>
</dbReference>
<dbReference type="RefSeq" id="WP_172794487.1">
    <property type="nucleotide sequence ID" value="NZ_BEWO01000004.1"/>
</dbReference>
<keyword evidence="3" id="KW-1185">Reference proteome</keyword>
<feature type="transmembrane region" description="Helical" evidence="1">
    <location>
        <begin position="15"/>
        <end position="33"/>
    </location>
</feature>
<sequence length="355" mass="38831">MKLSLNTARYLKPGLVIACLVTVLLCADTLLWWRTTRMIEREIATCRMALQTAGWTTTVERTSSGGWPFGAWVTLSSPRLRHEQTVAAPFDAGWSGTTLRAGGSWLDLMRTDLPVFLSGRNAARFLSLTAQATVLSQDLHLRFSKDQNTTFKAPSAELALTTEGLDQSASLTEVSGRLLAVPHAAYGTTRLGLELSARSLHSPALPSLQLSARGVRFIAALTSSTRKDTASFFSLEGYDRLLLQTATFSFGDDNRLSFSGALDLPAATGHLTLTLLNWHEAAEQLLNTVPVRTALAPDLQIILERTLHNQSPDILRNNQSVSLDIPVVNGHFPMPLETLLKNISTQKIDVSHSRE</sequence>
<proteinExistence type="predicted"/>
<dbReference type="InterPro" id="IPR018666">
    <property type="entry name" value="DUF2125"/>
</dbReference>
<protein>
    <recommendedName>
        <fullName evidence="4">DUF2125 domain-containing protein</fullName>
    </recommendedName>
</protein>
<keyword evidence="1" id="KW-0472">Membrane</keyword>